<keyword evidence="10" id="KW-1185">Reference proteome</keyword>
<dbReference type="InterPro" id="IPR050092">
    <property type="entry name" value="RNase_H"/>
</dbReference>
<dbReference type="GO" id="GO:0003676">
    <property type="term" value="F:nucleic acid binding"/>
    <property type="evidence" value="ECO:0007669"/>
    <property type="project" value="InterPro"/>
</dbReference>
<feature type="domain" description="RNase H type-1" evidence="8">
    <location>
        <begin position="71"/>
        <end position="235"/>
    </location>
</feature>
<evidence type="ECO:0000313" key="10">
    <source>
        <dbReference type="Proteomes" id="UP000070700"/>
    </source>
</evidence>
<dbReference type="EC" id="3.1.26.4" evidence="3"/>
<dbReference type="Proteomes" id="UP000070700">
    <property type="component" value="Unassembled WGS sequence"/>
</dbReference>
<dbReference type="GeneID" id="28819206"/>
<dbReference type="SUPFAM" id="SSF53098">
    <property type="entry name" value="Ribonuclease H-like"/>
    <property type="match status" value="1"/>
</dbReference>
<evidence type="ECO:0000256" key="1">
    <source>
        <dbReference type="ARBA" id="ARBA00000077"/>
    </source>
</evidence>
<dbReference type="InterPro" id="IPR036397">
    <property type="entry name" value="RNaseH_sf"/>
</dbReference>
<proteinExistence type="inferred from homology"/>
<keyword evidence="7" id="KW-0378">Hydrolase</keyword>
<evidence type="ECO:0000256" key="3">
    <source>
        <dbReference type="ARBA" id="ARBA00012180"/>
    </source>
</evidence>
<sequence>MPNSVFGYHQEPDYVAPDVSNVFPTKFQPQNTTDTPDSLFVNGMVLDPASFKPAGSIGIRTKHYRFMSRSGNKDILISTDGACLNNGQANPTAGCAFVFRPATLGNQPVKYGTFSLRLEDCGPKGDSQAQTSNRAELRAVIAALQFRIWVGEGWKRLIIATDSEYVVKGATEWIQGWQRKGWVTAKKEPVKNKDLWELLLKEVRKHAAKGLEILFWAIPREQNSEADKAAKDAASLKDVPKFMKYTGVMCKPDEMATMAEFYEDTD</sequence>
<evidence type="ECO:0000256" key="2">
    <source>
        <dbReference type="ARBA" id="ARBA00005300"/>
    </source>
</evidence>
<dbReference type="AlphaFoldDB" id="A0A194X504"/>
<keyword evidence="6" id="KW-0255">Endonuclease</keyword>
<keyword evidence="5" id="KW-0479">Metal-binding</keyword>
<dbReference type="STRING" id="149040.A0A194X504"/>
<dbReference type="GO" id="GO:0004523">
    <property type="term" value="F:RNA-DNA hybrid ribonuclease activity"/>
    <property type="evidence" value="ECO:0007669"/>
    <property type="project" value="UniProtKB-EC"/>
</dbReference>
<evidence type="ECO:0000256" key="4">
    <source>
        <dbReference type="ARBA" id="ARBA00022722"/>
    </source>
</evidence>
<evidence type="ECO:0000313" key="9">
    <source>
        <dbReference type="EMBL" id="KUJ15261.1"/>
    </source>
</evidence>
<reference evidence="9 10" key="1">
    <citation type="submission" date="2015-10" db="EMBL/GenBank/DDBJ databases">
        <title>Full genome of DAOMC 229536 Phialocephala scopiformis, a fungal endophyte of spruce producing the potent anti-insectan compound rugulosin.</title>
        <authorList>
            <consortium name="DOE Joint Genome Institute"/>
            <person name="Walker A.K."/>
            <person name="Frasz S.L."/>
            <person name="Seifert K.A."/>
            <person name="Miller J.D."/>
            <person name="Mondo S.J."/>
            <person name="Labutti K."/>
            <person name="Lipzen A."/>
            <person name="Dockter R."/>
            <person name="Kennedy M."/>
            <person name="Grigoriev I.V."/>
            <person name="Spatafora J.W."/>
        </authorList>
    </citation>
    <scope>NUCLEOTIDE SEQUENCE [LARGE SCALE GENOMIC DNA]</scope>
    <source>
        <strain evidence="9 10">CBS 120377</strain>
    </source>
</reference>
<dbReference type="KEGG" id="psco:LY89DRAFT_588421"/>
<accession>A0A194X504</accession>
<comment type="catalytic activity">
    <reaction evidence="1">
        <text>Endonucleolytic cleavage to 5'-phosphomonoester.</text>
        <dbReference type="EC" id="3.1.26.4"/>
    </reaction>
</comment>
<dbReference type="InterPro" id="IPR012337">
    <property type="entry name" value="RNaseH-like_sf"/>
</dbReference>
<dbReference type="GO" id="GO:0046872">
    <property type="term" value="F:metal ion binding"/>
    <property type="evidence" value="ECO:0007669"/>
    <property type="project" value="UniProtKB-KW"/>
</dbReference>
<protein>
    <recommendedName>
        <fullName evidence="3">ribonuclease H</fullName>
        <ecNumber evidence="3">3.1.26.4</ecNumber>
    </recommendedName>
</protein>
<evidence type="ECO:0000256" key="7">
    <source>
        <dbReference type="ARBA" id="ARBA00022801"/>
    </source>
</evidence>
<dbReference type="PROSITE" id="PS50879">
    <property type="entry name" value="RNASE_H_1"/>
    <property type="match status" value="1"/>
</dbReference>
<organism evidence="9 10">
    <name type="scientific">Mollisia scopiformis</name>
    <name type="common">Conifer needle endophyte fungus</name>
    <name type="synonym">Phialocephala scopiformis</name>
    <dbReference type="NCBI Taxonomy" id="149040"/>
    <lineage>
        <taxon>Eukaryota</taxon>
        <taxon>Fungi</taxon>
        <taxon>Dikarya</taxon>
        <taxon>Ascomycota</taxon>
        <taxon>Pezizomycotina</taxon>
        <taxon>Leotiomycetes</taxon>
        <taxon>Helotiales</taxon>
        <taxon>Mollisiaceae</taxon>
        <taxon>Mollisia</taxon>
    </lineage>
</organism>
<dbReference type="CDD" id="cd13934">
    <property type="entry name" value="RNase_H_Dikarya_like"/>
    <property type="match status" value="1"/>
</dbReference>
<dbReference type="RefSeq" id="XP_018069616.1">
    <property type="nucleotide sequence ID" value="XM_018209480.1"/>
</dbReference>
<comment type="similarity">
    <text evidence="2">Belongs to the RNase H family.</text>
</comment>
<dbReference type="InterPro" id="IPR002156">
    <property type="entry name" value="RNaseH_domain"/>
</dbReference>
<dbReference type="EMBL" id="KQ947418">
    <property type="protein sequence ID" value="KUJ15261.1"/>
    <property type="molecule type" value="Genomic_DNA"/>
</dbReference>
<dbReference type="GO" id="GO:0043137">
    <property type="term" value="P:DNA replication, removal of RNA primer"/>
    <property type="evidence" value="ECO:0007669"/>
    <property type="project" value="TreeGrafter"/>
</dbReference>
<name>A0A194X504_MOLSC</name>
<dbReference type="OrthoDB" id="407198at2759"/>
<dbReference type="PANTHER" id="PTHR10642">
    <property type="entry name" value="RIBONUCLEASE H1"/>
    <property type="match status" value="1"/>
</dbReference>
<evidence type="ECO:0000256" key="6">
    <source>
        <dbReference type="ARBA" id="ARBA00022759"/>
    </source>
</evidence>
<dbReference type="Gene3D" id="3.30.420.10">
    <property type="entry name" value="Ribonuclease H-like superfamily/Ribonuclease H"/>
    <property type="match status" value="1"/>
</dbReference>
<dbReference type="Pfam" id="PF00075">
    <property type="entry name" value="RNase_H"/>
    <property type="match status" value="1"/>
</dbReference>
<dbReference type="PANTHER" id="PTHR10642:SF26">
    <property type="entry name" value="RIBONUCLEASE H1"/>
    <property type="match status" value="1"/>
</dbReference>
<keyword evidence="4" id="KW-0540">Nuclease</keyword>
<gene>
    <name evidence="9" type="ORF">LY89DRAFT_588421</name>
</gene>
<dbReference type="InParanoid" id="A0A194X504"/>
<evidence type="ECO:0000259" key="8">
    <source>
        <dbReference type="PROSITE" id="PS50879"/>
    </source>
</evidence>
<evidence type="ECO:0000256" key="5">
    <source>
        <dbReference type="ARBA" id="ARBA00022723"/>
    </source>
</evidence>